<accession>A0A894KTA9</accession>
<organismHost>
    <name type="scientific">Sus scrofa</name>
    <name type="common">Pig</name>
    <dbReference type="NCBI Taxonomy" id="9823"/>
</organismHost>
<dbReference type="Proteomes" id="UP000427047">
    <property type="component" value="Segment"/>
</dbReference>
<organismHost>
    <name type="scientific">Potamochoerus larvatus</name>
    <name type="common">Bushpig</name>
    <dbReference type="NCBI Taxonomy" id="273792"/>
</organismHost>
<evidence type="ECO:0000313" key="1">
    <source>
        <dbReference type="EMBL" id="QRW44343.1"/>
    </source>
</evidence>
<reference evidence="1 2" key="1">
    <citation type="submission" date="2019-08" db="EMBL/GenBank/DDBJ databases">
        <authorList>
            <person name="Ndlovu S.S."/>
        </authorList>
    </citation>
    <scope>NUCLEOTIDE SEQUENCE [LARGE SCALE GENOMIC DNA]</scope>
    <source>
        <strain evidence="1">LIV_5_40</strain>
    </source>
</reference>
<organismHost>
    <name type="scientific">Ornithodoros</name>
    <name type="common">relapsing fever ticks</name>
    <dbReference type="NCBI Taxonomy" id="6937"/>
</organismHost>
<organismHost>
    <name type="scientific">Phacochoerus aethiopicus</name>
    <name type="common">Warthog</name>
    <dbReference type="NCBI Taxonomy" id="85517"/>
</organismHost>
<organismHost>
    <name type="scientific">Ornithodoros moubata</name>
    <name type="common">Soft tick</name>
    <name type="synonym">Argasid tick</name>
    <dbReference type="NCBI Taxonomy" id="6938"/>
</organismHost>
<sequence>MFFKYDEQFVLRRLFTKNRCESAFFKYGFPFGDGMEIHVSTNTMVPKRVLQAVQPEGFLSFMQVVHDKKTIRFQQMVKLVTIVYRMLLRRHTYPYVLHRVFMLDIVHIGIQRFTIYATLIRVLLSNIYFQVRLHYVFTYIGT</sequence>
<proteinExistence type="predicted"/>
<organism evidence="1 2">
    <name type="scientific">African swine fever virus</name>
    <name type="common">ASFV</name>
    <dbReference type="NCBI Taxonomy" id="10497"/>
    <lineage>
        <taxon>Viruses</taxon>
        <taxon>Varidnaviria</taxon>
        <taxon>Bamfordvirae</taxon>
        <taxon>Nucleocytoviricota</taxon>
        <taxon>Pokkesviricetes</taxon>
        <taxon>Asfuvirales</taxon>
        <taxon>Asfarviridae</taxon>
        <taxon>Asfivirus</taxon>
        <taxon>Asfivirus haemorrhagiae</taxon>
    </lineage>
</organism>
<dbReference type="EMBL" id="MN318203">
    <property type="protein sequence ID" value="QRW44343.1"/>
    <property type="molecule type" value="Genomic_DNA"/>
</dbReference>
<name>A0A894KTA9_ASF</name>
<evidence type="ECO:0000313" key="2">
    <source>
        <dbReference type="Proteomes" id="UP000427047"/>
    </source>
</evidence>
<organismHost>
    <name type="scientific">Phacochoerus africanus</name>
    <name type="common">Warthog</name>
    <dbReference type="NCBI Taxonomy" id="41426"/>
</organismHost>
<gene>
    <name evidence="1" type="ORF">B962L_3</name>
</gene>
<protein>
    <submittedName>
        <fullName evidence="1">PB962L 3</fullName>
    </submittedName>
</protein>